<protein>
    <submittedName>
        <fullName evidence="1">Uncharacterized protein</fullName>
    </submittedName>
</protein>
<evidence type="ECO:0000313" key="1">
    <source>
        <dbReference type="EMBL" id="CAJ0923201.1"/>
    </source>
</evidence>
<keyword evidence="2" id="KW-1185">Reference proteome</keyword>
<comment type="caution">
    <text evidence="1">The sequence shown here is derived from an EMBL/GenBank/DDBJ whole genome shotgun (WGS) entry which is preliminary data.</text>
</comment>
<proteinExistence type="predicted"/>
<sequence length="223" mass="25561">MYCGAHHMHQDAFSGEQFFGEKTGTREKTTWEEKLKKCRPDPFQPFSSPGTKAMRKEGRLTVLNQIFSCKKKRVDQKAHQKDKLRYNGEETSEVDDIITTFDCILDTNCKDPQDERVTSVNCKKRTMESQKYLLPDIKQNCKGLPPIRTRSLPPITLGNTFLSTLQASSDAPQGNPFHFAHRSQKSKSEHDLFDHRISGHFLQDNPWNIAANQILAHKAWTSP</sequence>
<feature type="non-terminal residue" evidence="1">
    <location>
        <position position="223"/>
    </location>
</feature>
<gene>
    <name evidence="1" type="ORF">RIMI_LOCUS1949141</name>
</gene>
<accession>A0ABN9KTB9</accession>
<dbReference type="EMBL" id="CAUEEQ010002617">
    <property type="protein sequence ID" value="CAJ0923201.1"/>
    <property type="molecule type" value="Genomic_DNA"/>
</dbReference>
<reference evidence="1" key="1">
    <citation type="submission" date="2023-07" db="EMBL/GenBank/DDBJ databases">
        <authorList>
            <person name="Stuckert A."/>
        </authorList>
    </citation>
    <scope>NUCLEOTIDE SEQUENCE</scope>
</reference>
<dbReference type="Proteomes" id="UP001176940">
    <property type="component" value="Unassembled WGS sequence"/>
</dbReference>
<evidence type="ECO:0000313" key="2">
    <source>
        <dbReference type="Proteomes" id="UP001176940"/>
    </source>
</evidence>
<organism evidence="1 2">
    <name type="scientific">Ranitomeya imitator</name>
    <name type="common">mimic poison frog</name>
    <dbReference type="NCBI Taxonomy" id="111125"/>
    <lineage>
        <taxon>Eukaryota</taxon>
        <taxon>Metazoa</taxon>
        <taxon>Chordata</taxon>
        <taxon>Craniata</taxon>
        <taxon>Vertebrata</taxon>
        <taxon>Euteleostomi</taxon>
        <taxon>Amphibia</taxon>
        <taxon>Batrachia</taxon>
        <taxon>Anura</taxon>
        <taxon>Neobatrachia</taxon>
        <taxon>Hyloidea</taxon>
        <taxon>Dendrobatidae</taxon>
        <taxon>Dendrobatinae</taxon>
        <taxon>Ranitomeya</taxon>
    </lineage>
</organism>
<name>A0ABN9KTB9_9NEOB</name>